<dbReference type="GO" id="GO:0005737">
    <property type="term" value="C:cytoplasm"/>
    <property type="evidence" value="ECO:0007669"/>
    <property type="project" value="UniProtKB-SubCell"/>
</dbReference>
<sequence length="835" mass="95866">HLKSLRKVLKRFDNSSGSSGRGSSGSGERVDALDGEIRVAIRKFEDAIESHVSNQFLSQCRETHNGSHPLTILALDMKEVKHEIDSFNETIKKMEGECINELNNLSREEDDAVSSIIGYVGTKWNMVGFSDQFQEIRTWLLEYPTDPQRLVSALSLVGMTGIGKTTLAVQLFEDPLVSSYFDVRVFITVRQKCDLKEILQGILAQMNLEIDKMLDVGDLKRIMYQNLKGKKCLFVLDDVWNMQVWDVLRRLFSKSKSVCRVLLTTRLQNMSSSNHVYKIGLLNKEESWDLLREKVFVGKKIAENCDGLPLLIVTVAEFLSKADKTTEYWKKVAEKENSIFMDANDQMMSKVLFSSYKYLSQYSKACFMYMGVFPQNYEIPCSKLLKLWNAEGFLEPTPRGIVIDELVLKSLVVVHKKSWNMCYISPGFGINTCGLHSVFWNLCNREAEKNKFFHVVNRNQDTTTLVEGIEHHRRLCIRKGVLFAIKDVNKSISSNSNARSLLCFGPYQKYPVPICFEYLRLLRVFDALTIRMYEFPMEVLKLVQLRYLALTYDGKLPPSISKLRSLKYLIILRHLNIIKSCISSSYLPKEIWDMQELRHLHITGCNLPDPCGAGLRNLRTLLDVSPHCFTKELLARFYYLSSLRIRFDLAPNSCESFNLFDLNSHLRLSSLKCITMNPIPRSEVSVPPPPIRPGFYSNLSKLSLSGFGYPWEYMKLISPMPYLQVLKLRCYAFLGAKWETQDKGFPYLKVLVIEDSDLMQWTVGIKAFPCLELLTVKNCHKLEGIPRDFAESDRLSIELVDCSRSASACVKRMQEEQRNKGRDFLKVSVTSSWDT</sequence>
<keyword evidence="5" id="KW-0677">Repeat</keyword>
<comment type="similarity">
    <text evidence="2">Belongs to the disease resistance NB-LRR family.</text>
</comment>
<keyword evidence="3" id="KW-0433">Leucine-rich repeat</keyword>
<evidence type="ECO:0000256" key="3">
    <source>
        <dbReference type="ARBA" id="ARBA00022614"/>
    </source>
</evidence>
<dbReference type="Gene3D" id="1.10.10.10">
    <property type="entry name" value="Winged helix-like DNA-binding domain superfamily/Winged helix DNA-binding domain"/>
    <property type="match status" value="1"/>
</dbReference>
<evidence type="ECO:0000256" key="7">
    <source>
        <dbReference type="SAM" id="Coils"/>
    </source>
</evidence>
<dbReference type="InterPro" id="IPR027417">
    <property type="entry name" value="P-loop_NTPase"/>
</dbReference>
<evidence type="ECO:0000259" key="9">
    <source>
        <dbReference type="Pfam" id="PF23598"/>
    </source>
</evidence>
<dbReference type="InterPro" id="IPR044974">
    <property type="entry name" value="Disease_R_plants"/>
</dbReference>
<evidence type="ECO:0000256" key="1">
    <source>
        <dbReference type="ARBA" id="ARBA00002074"/>
    </source>
</evidence>
<dbReference type="GO" id="GO:0009626">
    <property type="term" value="P:plant-type hypersensitive response"/>
    <property type="evidence" value="ECO:0007669"/>
    <property type="project" value="UniProtKB-KW"/>
</dbReference>
<accession>A0A022Q6I8</accession>
<organism evidence="10 11">
    <name type="scientific">Erythranthe guttata</name>
    <name type="common">Yellow monkey flower</name>
    <name type="synonym">Mimulus guttatus</name>
    <dbReference type="NCBI Taxonomy" id="4155"/>
    <lineage>
        <taxon>Eukaryota</taxon>
        <taxon>Viridiplantae</taxon>
        <taxon>Streptophyta</taxon>
        <taxon>Embryophyta</taxon>
        <taxon>Tracheophyta</taxon>
        <taxon>Spermatophyta</taxon>
        <taxon>Magnoliopsida</taxon>
        <taxon>eudicotyledons</taxon>
        <taxon>Gunneridae</taxon>
        <taxon>Pentapetalae</taxon>
        <taxon>asterids</taxon>
        <taxon>lamiids</taxon>
        <taxon>Lamiales</taxon>
        <taxon>Phrymaceae</taxon>
        <taxon>Erythranthe</taxon>
    </lineage>
</organism>
<dbReference type="PANTHER" id="PTHR23155">
    <property type="entry name" value="DISEASE RESISTANCE PROTEIN RP"/>
    <property type="match status" value="1"/>
</dbReference>
<dbReference type="Gene3D" id="3.80.10.10">
    <property type="entry name" value="Ribonuclease Inhibitor"/>
    <property type="match status" value="1"/>
</dbReference>
<dbReference type="Gene3D" id="1.10.8.430">
    <property type="entry name" value="Helical domain of apoptotic protease-activating factors"/>
    <property type="match status" value="1"/>
</dbReference>
<evidence type="ECO:0000259" key="8">
    <source>
        <dbReference type="Pfam" id="PF00931"/>
    </source>
</evidence>
<dbReference type="SUPFAM" id="SSF52540">
    <property type="entry name" value="P-loop containing nucleoside triphosphate hydrolases"/>
    <property type="match status" value="1"/>
</dbReference>
<evidence type="ECO:0000313" key="10">
    <source>
        <dbReference type="EMBL" id="EYU23566.1"/>
    </source>
</evidence>
<dbReference type="Pfam" id="PF00931">
    <property type="entry name" value="NB-ARC"/>
    <property type="match status" value="1"/>
</dbReference>
<feature type="domain" description="Disease resistance R13L4/SHOC-2-like LRR" evidence="9">
    <location>
        <begin position="498"/>
        <end position="777"/>
    </location>
</feature>
<protein>
    <submittedName>
        <fullName evidence="10">Uncharacterized protein</fullName>
    </submittedName>
</protein>
<dbReference type="Proteomes" id="UP000030748">
    <property type="component" value="Unassembled WGS sequence"/>
</dbReference>
<keyword evidence="4" id="KW-0381">Hypersensitive response</keyword>
<dbReference type="Gene3D" id="3.40.50.300">
    <property type="entry name" value="P-loop containing nucleotide triphosphate hydrolases"/>
    <property type="match status" value="1"/>
</dbReference>
<dbReference type="Pfam" id="PF23598">
    <property type="entry name" value="LRR_14"/>
    <property type="match status" value="1"/>
</dbReference>
<feature type="coiled-coil region" evidence="7">
    <location>
        <begin position="77"/>
        <end position="111"/>
    </location>
</feature>
<evidence type="ECO:0000256" key="6">
    <source>
        <dbReference type="ARBA" id="ARBA00022821"/>
    </source>
</evidence>
<feature type="non-terminal residue" evidence="10">
    <location>
        <position position="1"/>
    </location>
</feature>
<dbReference type="SUPFAM" id="SSF52058">
    <property type="entry name" value="L domain-like"/>
    <property type="match status" value="1"/>
</dbReference>
<keyword evidence="11" id="KW-1185">Reference proteome</keyword>
<keyword evidence="6" id="KW-0611">Plant defense</keyword>
<dbReference type="InterPro" id="IPR042197">
    <property type="entry name" value="Apaf_helical"/>
</dbReference>
<dbReference type="PANTHER" id="PTHR23155:SF1152">
    <property type="entry name" value="AAA+ ATPASE DOMAIN-CONTAINING PROTEIN"/>
    <property type="match status" value="1"/>
</dbReference>
<comment type="function">
    <text evidence="1">Confers resistance to late blight (Phytophthora infestans) races carrying the avirulence gene Avr1. Resistance proteins guard the plant against pathogens that contain an appropriate avirulence protein via an indirect interaction with this avirulence protein. That triggers a defense system including the hypersensitive response, which restricts the pathogen growth.</text>
</comment>
<dbReference type="EMBL" id="KI632161">
    <property type="protein sequence ID" value="EYU23566.1"/>
    <property type="molecule type" value="Genomic_DNA"/>
</dbReference>
<evidence type="ECO:0000313" key="11">
    <source>
        <dbReference type="Proteomes" id="UP000030748"/>
    </source>
</evidence>
<evidence type="ECO:0000256" key="4">
    <source>
        <dbReference type="ARBA" id="ARBA00022667"/>
    </source>
</evidence>
<dbReference type="InterPro" id="IPR032675">
    <property type="entry name" value="LRR_dom_sf"/>
</dbReference>
<evidence type="ECO:0000256" key="2">
    <source>
        <dbReference type="ARBA" id="ARBA00008894"/>
    </source>
</evidence>
<dbReference type="AlphaFoldDB" id="A0A022Q6I8"/>
<dbReference type="Gene3D" id="1.20.5.4130">
    <property type="match status" value="1"/>
</dbReference>
<dbReference type="InterPro" id="IPR002182">
    <property type="entry name" value="NB-ARC"/>
</dbReference>
<dbReference type="InterPro" id="IPR036388">
    <property type="entry name" value="WH-like_DNA-bd_sf"/>
</dbReference>
<dbReference type="eggNOG" id="KOG4658">
    <property type="taxonomic scope" value="Eukaryota"/>
</dbReference>
<name>A0A022Q6I8_ERYGU</name>
<gene>
    <name evidence="10" type="ORF">MIMGU_mgv1a020047mg</name>
</gene>
<reference evidence="10 11" key="1">
    <citation type="journal article" date="2013" name="Proc. Natl. Acad. Sci. U.S.A.">
        <title>Fine-scale variation in meiotic recombination in Mimulus inferred from population shotgun sequencing.</title>
        <authorList>
            <person name="Hellsten U."/>
            <person name="Wright K.M."/>
            <person name="Jenkins J."/>
            <person name="Shu S."/>
            <person name="Yuan Y."/>
            <person name="Wessler S.R."/>
            <person name="Schmutz J."/>
            <person name="Willis J.H."/>
            <person name="Rokhsar D.S."/>
        </authorList>
    </citation>
    <scope>NUCLEOTIDE SEQUENCE [LARGE SCALE GENOMIC DNA]</scope>
    <source>
        <strain evidence="11">cv. DUN x IM62</strain>
    </source>
</reference>
<dbReference type="InterPro" id="IPR055414">
    <property type="entry name" value="LRR_R13L4/SHOC2-like"/>
</dbReference>
<dbReference type="GO" id="GO:0043531">
    <property type="term" value="F:ADP binding"/>
    <property type="evidence" value="ECO:0007669"/>
    <property type="project" value="InterPro"/>
</dbReference>
<proteinExistence type="inferred from homology"/>
<feature type="domain" description="NB-ARC" evidence="8">
    <location>
        <begin position="132"/>
        <end position="297"/>
    </location>
</feature>
<evidence type="ECO:0000256" key="5">
    <source>
        <dbReference type="ARBA" id="ARBA00022737"/>
    </source>
</evidence>
<keyword evidence="7" id="KW-0175">Coiled coil</keyword>
<dbReference type="PRINTS" id="PR00364">
    <property type="entry name" value="DISEASERSIST"/>
</dbReference>